<dbReference type="Proteomes" id="UP000284178">
    <property type="component" value="Unassembled WGS sequence"/>
</dbReference>
<gene>
    <name evidence="1" type="ORF">DWY25_14285</name>
</gene>
<dbReference type="RefSeq" id="WP_117895807.1">
    <property type="nucleotide sequence ID" value="NZ_CABJCV010000021.1"/>
</dbReference>
<organism evidence="1 2">
    <name type="scientific">Holdemania filiformis</name>
    <dbReference type="NCBI Taxonomy" id="61171"/>
    <lineage>
        <taxon>Bacteria</taxon>
        <taxon>Bacillati</taxon>
        <taxon>Bacillota</taxon>
        <taxon>Erysipelotrichia</taxon>
        <taxon>Erysipelotrichales</taxon>
        <taxon>Erysipelotrichaceae</taxon>
        <taxon>Holdemania</taxon>
    </lineage>
</organism>
<sequence>MDEGRRKELEKLFIMDLDDAWRTRLSPEEALLIALWDRQFAEAKLRLQQGENRKASQRASTKECE</sequence>
<comment type="caution">
    <text evidence="1">The sequence shown here is derived from an EMBL/GenBank/DDBJ whole genome shotgun (WGS) entry which is preliminary data.</text>
</comment>
<dbReference type="GeneID" id="83016567"/>
<keyword evidence="2" id="KW-1185">Reference proteome</keyword>
<evidence type="ECO:0000313" key="1">
    <source>
        <dbReference type="EMBL" id="RGR70306.1"/>
    </source>
</evidence>
<evidence type="ECO:0000313" key="2">
    <source>
        <dbReference type="Proteomes" id="UP000284178"/>
    </source>
</evidence>
<proteinExistence type="predicted"/>
<dbReference type="EMBL" id="QRUP01000021">
    <property type="protein sequence ID" value="RGR70306.1"/>
    <property type="molecule type" value="Genomic_DNA"/>
</dbReference>
<protein>
    <submittedName>
        <fullName evidence="1">Uncharacterized protein</fullName>
    </submittedName>
</protein>
<dbReference type="AlphaFoldDB" id="A0A412FQ98"/>
<reference evidence="1 2" key="1">
    <citation type="submission" date="2018-08" db="EMBL/GenBank/DDBJ databases">
        <title>A genome reference for cultivated species of the human gut microbiota.</title>
        <authorList>
            <person name="Zou Y."/>
            <person name="Xue W."/>
            <person name="Luo G."/>
        </authorList>
    </citation>
    <scope>NUCLEOTIDE SEQUENCE [LARGE SCALE GENOMIC DNA]</scope>
    <source>
        <strain evidence="1 2">AF24-29</strain>
    </source>
</reference>
<accession>A0A412FQ98</accession>
<name>A0A412FQ98_9FIRM</name>